<comment type="caution">
    <text evidence="1">The sequence shown here is derived from an EMBL/GenBank/DDBJ whole genome shotgun (WGS) entry which is preliminary data.</text>
</comment>
<dbReference type="EMBL" id="JACJVR010000077">
    <property type="protein sequence ID" value="MBB6693667.1"/>
    <property type="molecule type" value="Genomic_DNA"/>
</dbReference>
<accession>A0A841TYN6</accession>
<organism evidence="1 2">
    <name type="scientific">Cohnella xylanilytica</name>
    <dbReference type="NCBI Taxonomy" id="557555"/>
    <lineage>
        <taxon>Bacteria</taxon>
        <taxon>Bacillati</taxon>
        <taxon>Bacillota</taxon>
        <taxon>Bacilli</taxon>
        <taxon>Bacillales</taxon>
        <taxon>Paenibacillaceae</taxon>
        <taxon>Cohnella</taxon>
    </lineage>
</organism>
<dbReference type="Proteomes" id="UP000553776">
    <property type="component" value="Unassembled WGS sequence"/>
</dbReference>
<name>A0A841TYN6_9BACL</name>
<proteinExistence type="predicted"/>
<keyword evidence="2" id="KW-1185">Reference proteome</keyword>
<protein>
    <submittedName>
        <fullName evidence="1">Uncharacterized protein</fullName>
    </submittedName>
</protein>
<evidence type="ECO:0000313" key="2">
    <source>
        <dbReference type="Proteomes" id="UP000553776"/>
    </source>
</evidence>
<gene>
    <name evidence="1" type="ORF">H7B90_19925</name>
</gene>
<sequence>MAISEKVKLSQWDALMVEGLRRLGWSDDELIERVRKGTGLPADESVFQFNYAELAAFAAKEPETFEAAVRDGYQIKYNTVRGIRSWIAVAFGLEPELELEAGREAVTAELTAAQKERLAATLSFGWAIADVPGRPGAYRIEPIQR</sequence>
<reference evidence="1 2" key="1">
    <citation type="submission" date="2020-08" db="EMBL/GenBank/DDBJ databases">
        <title>Cohnella phylogeny.</title>
        <authorList>
            <person name="Dunlap C."/>
        </authorList>
    </citation>
    <scope>NUCLEOTIDE SEQUENCE [LARGE SCALE GENOMIC DNA]</scope>
    <source>
        <strain evidence="1 2">DSM 25239</strain>
    </source>
</reference>
<dbReference type="AlphaFoldDB" id="A0A841TYN6"/>
<evidence type="ECO:0000313" key="1">
    <source>
        <dbReference type="EMBL" id="MBB6693667.1"/>
    </source>
</evidence>
<dbReference type="RefSeq" id="WP_185137651.1">
    <property type="nucleotide sequence ID" value="NZ_JACJVR010000077.1"/>
</dbReference>